<accession>A0A165AZ74</accession>
<evidence type="ECO:0000256" key="1">
    <source>
        <dbReference type="SAM" id="MobiDB-lite"/>
    </source>
</evidence>
<keyword evidence="3" id="KW-1185">Reference proteome</keyword>
<evidence type="ECO:0000313" key="3">
    <source>
        <dbReference type="Proteomes" id="UP000076871"/>
    </source>
</evidence>
<gene>
    <name evidence="2" type="ORF">LAESUDRAFT_667324</name>
</gene>
<organism evidence="2 3">
    <name type="scientific">Laetiporus sulphureus 93-53</name>
    <dbReference type="NCBI Taxonomy" id="1314785"/>
    <lineage>
        <taxon>Eukaryota</taxon>
        <taxon>Fungi</taxon>
        <taxon>Dikarya</taxon>
        <taxon>Basidiomycota</taxon>
        <taxon>Agaricomycotina</taxon>
        <taxon>Agaricomycetes</taxon>
        <taxon>Polyporales</taxon>
        <taxon>Laetiporus</taxon>
    </lineage>
</organism>
<dbReference type="InParanoid" id="A0A165AZ74"/>
<dbReference type="GeneID" id="63822322"/>
<dbReference type="OrthoDB" id="424402at2759"/>
<reference evidence="2 3" key="1">
    <citation type="journal article" date="2016" name="Mol. Biol. Evol.">
        <title>Comparative Genomics of Early-Diverging Mushroom-Forming Fungi Provides Insights into the Origins of Lignocellulose Decay Capabilities.</title>
        <authorList>
            <person name="Nagy L.G."/>
            <person name="Riley R."/>
            <person name="Tritt A."/>
            <person name="Adam C."/>
            <person name="Daum C."/>
            <person name="Floudas D."/>
            <person name="Sun H."/>
            <person name="Yadav J.S."/>
            <person name="Pangilinan J."/>
            <person name="Larsson K.H."/>
            <person name="Matsuura K."/>
            <person name="Barry K."/>
            <person name="Labutti K."/>
            <person name="Kuo R."/>
            <person name="Ohm R.A."/>
            <person name="Bhattacharya S.S."/>
            <person name="Shirouzu T."/>
            <person name="Yoshinaga Y."/>
            <person name="Martin F.M."/>
            <person name="Grigoriev I.V."/>
            <person name="Hibbett D.S."/>
        </authorList>
    </citation>
    <scope>NUCLEOTIDE SEQUENCE [LARGE SCALE GENOMIC DNA]</scope>
    <source>
        <strain evidence="2 3">93-53</strain>
    </source>
</reference>
<name>A0A165AZ74_9APHY</name>
<dbReference type="AlphaFoldDB" id="A0A165AZ74"/>
<dbReference type="STRING" id="1314785.A0A165AZ74"/>
<dbReference type="EMBL" id="KV427705">
    <property type="protein sequence ID" value="KZS99931.1"/>
    <property type="molecule type" value="Genomic_DNA"/>
</dbReference>
<protein>
    <submittedName>
        <fullName evidence="2">Uncharacterized protein</fullName>
    </submittedName>
</protein>
<proteinExistence type="predicted"/>
<evidence type="ECO:0000313" key="2">
    <source>
        <dbReference type="EMBL" id="KZS99931.1"/>
    </source>
</evidence>
<sequence>MASITPTDGGVSSGTSHEIRITNHGKIRAWVEFALEFFQKNPDRPLTFHTLPAAKSKGADRQCAAQETGGDETEGQAEAATVAKKQQRMHTSMSTIPRLVSVVEIVKREYLKTLDPGLSEAGKLSGLHQYNEVGELEVDISAETSEEQRQMALAIALQGRRHLQQRKVAFMKVTLCRQQLPELVASGATYQQPQLRSLSKSAKARLNRRLKKGEQANEAA</sequence>
<feature type="region of interest" description="Disordered" evidence="1">
    <location>
        <begin position="53"/>
        <end position="77"/>
    </location>
</feature>
<dbReference type="Proteomes" id="UP000076871">
    <property type="component" value="Unassembled WGS sequence"/>
</dbReference>
<dbReference type="RefSeq" id="XP_040757672.1">
    <property type="nucleotide sequence ID" value="XM_040905292.1"/>
</dbReference>